<dbReference type="InterPro" id="IPR008928">
    <property type="entry name" value="6-hairpin_glycosidase_sf"/>
</dbReference>
<keyword evidence="1" id="KW-0732">Signal</keyword>
<proteinExistence type="predicted"/>
<dbReference type="InterPro" id="IPR004879">
    <property type="entry name" value="Ssp411-like_TRX"/>
</dbReference>
<reference evidence="4" key="1">
    <citation type="submission" date="2024-05" db="EMBL/GenBank/DDBJ databases">
        <title>Planctomycetes of the genus Singulisphaera possess chitinolytic capabilities.</title>
        <authorList>
            <person name="Ivanova A."/>
        </authorList>
    </citation>
    <scope>NUCLEOTIDE SEQUENCE</scope>
    <source>
        <strain evidence="4">Ch08T</strain>
    </source>
</reference>
<name>A0AAU7CNH9_9BACT</name>
<dbReference type="CDD" id="cd02955">
    <property type="entry name" value="SSP411"/>
    <property type="match status" value="1"/>
</dbReference>
<feature type="domain" description="Spermatogenesis-associated protein 20-like TRX" evidence="2">
    <location>
        <begin position="41"/>
        <end position="199"/>
    </location>
</feature>
<feature type="domain" description="Thiol:disulfide interchange protein DsbD N-terminal" evidence="3">
    <location>
        <begin position="691"/>
        <end position="802"/>
    </location>
</feature>
<dbReference type="SUPFAM" id="SSF48208">
    <property type="entry name" value="Six-hairpin glycosidases"/>
    <property type="match status" value="1"/>
</dbReference>
<dbReference type="AlphaFoldDB" id="A0AAU7CNH9"/>
<dbReference type="RefSeq" id="WP_406699732.1">
    <property type="nucleotide sequence ID" value="NZ_CP155447.1"/>
</dbReference>
<dbReference type="Pfam" id="PF03190">
    <property type="entry name" value="Thioredox_DsbH"/>
    <property type="match status" value="1"/>
</dbReference>
<organism evidence="4">
    <name type="scientific">Singulisphaera sp. Ch08</name>
    <dbReference type="NCBI Taxonomy" id="3120278"/>
    <lineage>
        <taxon>Bacteria</taxon>
        <taxon>Pseudomonadati</taxon>
        <taxon>Planctomycetota</taxon>
        <taxon>Planctomycetia</taxon>
        <taxon>Isosphaerales</taxon>
        <taxon>Isosphaeraceae</taxon>
        <taxon>Singulisphaera</taxon>
    </lineage>
</organism>
<dbReference type="SUPFAM" id="SSF52833">
    <property type="entry name" value="Thioredoxin-like"/>
    <property type="match status" value="1"/>
</dbReference>
<dbReference type="Pfam" id="PF11412">
    <property type="entry name" value="DsbD_N"/>
    <property type="match status" value="1"/>
</dbReference>
<dbReference type="InterPro" id="IPR036249">
    <property type="entry name" value="Thioredoxin-like_sf"/>
</dbReference>
<dbReference type="GO" id="GO:0005975">
    <property type="term" value="P:carbohydrate metabolic process"/>
    <property type="evidence" value="ECO:0007669"/>
    <property type="project" value="InterPro"/>
</dbReference>
<feature type="signal peptide" evidence="1">
    <location>
        <begin position="1"/>
        <end position="22"/>
    </location>
</feature>
<evidence type="ECO:0000259" key="3">
    <source>
        <dbReference type="Pfam" id="PF11412"/>
    </source>
</evidence>
<accession>A0AAU7CNH9</accession>
<dbReference type="Gene3D" id="2.60.40.1250">
    <property type="entry name" value="Thiol:disulfide interchange protein DsbD, N-terminal domain"/>
    <property type="match status" value="1"/>
</dbReference>
<dbReference type="InterPro" id="IPR028250">
    <property type="entry name" value="DsbDN"/>
</dbReference>
<protein>
    <submittedName>
        <fullName evidence="4">DUF255 domain-containing protein</fullName>
    </submittedName>
</protein>
<dbReference type="EMBL" id="CP155447">
    <property type="protein sequence ID" value="XBH06884.1"/>
    <property type="molecule type" value="Genomic_DNA"/>
</dbReference>
<dbReference type="InterPro" id="IPR012341">
    <property type="entry name" value="6hp_glycosidase-like_sf"/>
</dbReference>
<gene>
    <name evidence="4" type="ORF">V5E97_12820</name>
</gene>
<dbReference type="Gene3D" id="1.50.10.10">
    <property type="match status" value="1"/>
</dbReference>
<feature type="chain" id="PRO_5043548851" evidence="1">
    <location>
        <begin position="23"/>
        <end position="813"/>
    </location>
</feature>
<dbReference type="PANTHER" id="PTHR42899:SF1">
    <property type="entry name" value="SPERMATOGENESIS-ASSOCIATED PROTEIN 20"/>
    <property type="match status" value="1"/>
</dbReference>
<dbReference type="PANTHER" id="PTHR42899">
    <property type="entry name" value="SPERMATOGENESIS-ASSOCIATED PROTEIN 20"/>
    <property type="match status" value="1"/>
</dbReference>
<evidence type="ECO:0000259" key="2">
    <source>
        <dbReference type="Pfam" id="PF03190"/>
    </source>
</evidence>
<evidence type="ECO:0000256" key="1">
    <source>
        <dbReference type="SAM" id="SignalP"/>
    </source>
</evidence>
<sequence>MQRSAPLSHHARLFLLIGTVFAALASGAEALADPEPKAPANRLAKETSPYLLLHAHNPVDWYPWGPEAFAKAKAEKKPIFLSIGYSSCYWCHVMERECFKDPQIAKLMNQKFVCIKVDREERPDIDQIYMAALQAFGNGGWPMSMFLTPDGRPFYGGTYFPPKDRNGIRGFPTVLTGVADAWRDEKAQIEESADRLTDLVRRSLAKSNENRHAPLTRALAAQGRKELAEQFDPEYGGFGFNPENARRPKFPEPANLVFLLDEHRREAASGAGPGKKEAQESPANPLAMVLKTLDQMARGGIRDQLAGGYHRYATSRYWIVPHFEKMLYDNAQLASTHLLAFELTADPRWRLEAESTFAFIARSMTAPEGGFYSAIDAETDGDEGQYYVWTREQIEKTLGAGPDYEAFAQVYGLKRESNFEKERYVLLEPRSRAEQATTLKTTPEALEATVAPLRAKLLAVRERRPAPLLDDKVLTSWNGLMIAAYADGFRILHEPMYRQAADKAADFILAKMRTPDGRLLRTYRSGRAKLGAYLEDYAFLVHGLLRLHAATGNPKRLAQARELTDRMIADFSDTKEGGFFYTADGHESLLARPKDPYDGALPSGNSVAIRNLVALASATGDVRYLDQANKALDAFSSTLAQNPGALPLLVVALGEYLDARPAGAVAASTPEAPVDPDAMVTAKGAVVASSTIAPGEELAVSLTVKVKEGWHLNANPAGSENLIPTTVTLARNQPAKLEKVEYPVGEAKVLEPGGAPVPLYEGTVTLKVRVRLEAEAKQTPDALKFEIRYQACNDNACLAPASLSVRVPLGGGR</sequence>
<dbReference type="InterPro" id="IPR024705">
    <property type="entry name" value="Ssp411"/>
</dbReference>
<evidence type="ECO:0000313" key="4">
    <source>
        <dbReference type="EMBL" id="XBH06884.1"/>
    </source>
</evidence>
<dbReference type="InterPro" id="IPR036929">
    <property type="entry name" value="DsbDN_sf"/>
</dbReference>
<dbReference type="Gene3D" id="3.40.30.10">
    <property type="entry name" value="Glutaredoxin"/>
    <property type="match status" value="1"/>
</dbReference>